<dbReference type="EMBL" id="CAJQZP010001330">
    <property type="protein sequence ID" value="CAG5038853.1"/>
    <property type="molecule type" value="Genomic_DNA"/>
</dbReference>
<evidence type="ECO:0000259" key="2">
    <source>
        <dbReference type="PROSITE" id="PS51029"/>
    </source>
</evidence>
<dbReference type="AlphaFoldDB" id="A0A8S3XS89"/>
<feature type="compositionally biased region" description="Pro residues" evidence="1">
    <location>
        <begin position="65"/>
        <end position="101"/>
    </location>
</feature>
<feature type="compositionally biased region" description="Pro residues" evidence="1">
    <location>
        <begin position="109"/>
        <end position="120"/>
    </location>
</feature>
<dbReference type="PROSITE" id="PS51029">
    <property type="entry name" value="MADF"/>
    <property type="match status" value="1"/>
</dbReference>
<gene>
    <name evidence="3" type="ORF">PAPOLLO_LOCUS21462</name>
</gene>
<evidence type="ECO:0000256" key="1">
    <source>
        <dbReference type="SAM" id="MobiDB-lite"/>
    </source>
</evidence>
<keyword evidence="4" id="KW-1185">Reference proteome</keyword>
<feature type="domain" description="MADF" evidence="2">
    <location>
        <begin position="1"/>
        <end position="82"/>
    </location>
</feature>
<dbReference type="Pfam" id="PF10545">
    <property type="entry name" value="MADF_DNA_bdg"/>
    <property type="match status" value="1"/>
</dbReference>
<sequence length="147" mass="16781">MLWDSKDPDHLNKSKREHCWRKISKEMKLPIPELRKLLDSLMGSYRREKSKQRKSNITDSGPSQQPTPSPQQPEPYPQEPTPSPQEPTPSPQEPTPSPQEPTPSLQEPSPSPQQPLPLPQPSRKKKRLNTNAQNDSLDNILKDTCHN</sequence>
<name>A0A8S3XS89_PARAO</name>
<dbReference type="Proteomes" id="UP000691718">
    <property type="component" value="Unassembled WGS sequence"/>
</dbReference>
<dbReference type="InterPro" id="IPR006578">
    <property type="entry name" value="MADF-dom"/>
</dbReference>
<comment type="caution">
    <text evidence="3">The sequence shown here is derived from an EMBL/GenBank/DDBJ whole genome shotgun (WGS) entry which is preliminary data.</text>
</comment>
<reference evidence="3" key="1">
    <citation type="submission" date="2021-04" db="EMBL/GenBank/DDBJ databases">
        <authorList>
            <person name="Tunstrom K."/>
        </authorList>
    </citation>
    <scope>NUCLEOTIDE SEQUENCE</scope>
</reference>
<proteinExistence type="predicted"/>
<evidence type="ECO:0000313" key="3">
    <source>
        <dbReference type="EMBL" id="CAG5038853.1"/>
    </source>
</evidence>
<dbReference type="OrthoDB" id="10051975at2759"/>
<evidence type="ECO:0000313" key="4">
    <source>
        <dbReference type="Proteomes" id="UP000691718"/>
    </source>
</evidence>
<accession>A0A8S3XS89</accession>
<protein>
    <submittedName>
        <fullName evidence="3">(apollo) hypothetical protein</fullName>
    </submittedName>
</protein>
<feature type="region of interest" description="Disordered" evidence="1">
    <location>
        <begin position="42"/>
        <end position="147"/>
    </location>
</feature>
<organism evidence="3 4">
    <name type="scientific">Parnassius apollo</name>
    <name type="common">Apollo butterfly</name>
    <name type="synonym">Papilio apollo</name>
    <dbReference type="NCBI Taxonomy" id="110799"/>
    <lineage>
        <taxon>Eukaryota</taxon>
        <taxon>Metazoa</taxon>
        <taxon>Ecdysozoa</taxon>
        <taxon>Arthropoda</taxon>
        <taxon>Hexapoda</taxon>
        <taxon>Insecta</taxon>
        <taxon>Pterygota</taxon>
        <taxon>Neoptera</taxon>
        <taxon>Endopterygota</taxon>
        <taxon>Lepidoptera</taxon>
        <taxon>Glossata</taxon>
        <taxon>Ditrysia</taxon>
        <taxon>Papilionoidea</taxon>
        <taxon>Papilionidae</taxon>
        <taxon>Parnassiinae</taxon>
        <taxon>Parnassini</taxon>
        <taxon>Parnassius</taxon>
        <taxon>Parnassius</taxon>
    </lineage>
</organism>